<dbReference type="Proteomes" id="UP000823891">
    <property type="component" value="Unassembled WGS sequence"/>
</dbReference>
<reference evidence="1" key="2">
    <citation type="submission" date="2021-04" db="EMBL/GenBank/DDBJ databases">
        <authorList>
            <person name="Gilroy R."/>
        </authorList>
    </citation>
    <scope>NUCLEOTIDE SEQUENCE</scope>
    <source>
        <strain evidence="1">USAMLcec2-132</strain>
    </source>
</reference>
<evidence type="ECO:0000313" key="1">
    <source>
        <dbReference type="EMBL" id="HJC24366.1"/>
    </source>
</evidence>
<reference evidence="1" key="1">
    <citation type="journal article" date="2021" name="PeerJ">
        <title>Extensive microbial diversity within the chicken gut microbiome revealed by metagenomics and culture.</title>
        <authorList>
            <person name="Gilroy R."/>
            <person name="Ravi A."/>
            <person name="Getino M."/>
            <person name="Pursley I."/>
            <person name="Horton D.L."/>
            <person name="Alikhan N.F."/>
            <person name="Baker D."/>
            <person name="Gharbi K."/>
            <person name="Hall N."/>
            <person name="Watson M."/>
            <person name="Adriaenssens E.M."/>
            <person name="Foster-Nyarko E."/>
            <person name="Jarju S."/>
            <person name="Secka A."/>
            <person name="Antonio M."/>
            <person name="Oren A."/>
            <person name="Chaudhuri R.R."/>
            <person name="La Ragione R."/>
            <person name="Hildebrand F."/>
            <person name="Pallen M.J."/>
        </authorList>
    </citation>
    <scope>NUCLEOTIDE SEQUENCE</scope>
    <source>
        <strain evidence="1">USAMLcec2-132</strain>
    </source>
</reference>
<name>A0A9D2NHK2_9FIRM</name>
<evidence type="ECO:0000313" key="2">
    <source>
        <dbReference type="Proteomes" id="UP000823891"/>
    </source>
</evidence>
<accession>A0A9D2NHK2</accession>
<proteinExistence type="predicted"/>
<dbReference type="Gene3D" id="2.70.98.70">
    <property type="match status" value="1"/>
</dbReference>
<dbReference type="InterPro" id="IPR008929">
    <property type="entry name" value="Chondroitin_lyas"/>
</dbReference>
<organism evidence="1 2">
    <name type="scientific">Candidatus Eisenbergiella merdavium</name>
    <dbReference type="NCBI Taxonomy" id="2838551"/>
    <lineage>
        <taxon>Bacteria</taxon>
        <taxon>Bacillati</taxon>
        <taxon>Bacillota</taxon>
        <taxon>Clostridia</taxon>
        <taxon>Lachnospirales</taxon>
        <taxon>Lachnospiraceae</taxon>
        <taxon>Eisenbergiella</taxon>
    </lineage>
</organism>
<comment type="caution">
    <text evidence="1">The sequence shown here is derived from an EMBL/GenBank/DDBJ whole genome shotgun (WGS) entry which is preliminary data.</text>
</comment>
<dbReference type="EMBL" id="DWWS01000042">
    <property type="protein sequence ID" value="HJC24366.1"/>
    <property type="molecule type" value="Genomic_DNA"/>
</dbReference>
<protein>
    <submittedName>
        <fullName evidence="1">Heparinase II/III-family protein</fullName>
    </submittedName>
</protein>
<dbReference type="Gene3D" id="1.50.10.100">
    <property type="entry name" value="Chondroitin AC/alginate lyase"/>
    <property type="match status" value="1"/>
</dbReference>
<sequence>MQEELRTFLDQYVGCIRKNAEEMMDKAMPEADEELFSLYEKTGNRLRYEEVYFTRRKYLAVFGCLAILDGAETYVKKLVEVLKGICAEECWALPAHVHRDVDPDWRVCVDLFASETAQALAEIISLAGDVLPEDVRQEVRENIFRRVMNPFLESEPPYLPWEGADHNWNAVCGGNVGCIGMYLMKDEPERLNALLERLQRSLTHYIGGFAEDGTCMEGLDYFSYGFAYYVGFAEMLYRYTNGKTDLLAQEKCHKIALFQQKCYFPSGRTLSFSDGNSRDSYRMGLSCYLAMRYPDMVLPPVSVARGFEGDSCFRFLCNLRDVLWTRDYLKEEEKKQAAESVPGESCAAKGEESAKTDENKVMVLTAAQWNIAHGKSGGGMACKGGHNGEPHNHNDVGSFLYMLGDEMLLTDLGAGEYTKQYFGPERYQILCNSSFGHSVPILDGEGQKAGAEYGCSSFSADGRGGCEIHFAHAYGDSRVKELVRSFSYDPETEVLEIADELEAEGDVPLWENLVTQYRPEIRNGQVWIAGEKYACRVETQDLAGGFLVEEKKNSSHKGVLESVYCISWEVPARNGNTEVRKCRFRVVPAEK</sequence>
<dbReference type="AlphaFoldDB" id="A0A9D2NHK2"/>
<gene>
    <name evidence="1" type="ORF">H9761_11760</name>
</gene>
<dbReference type="SUPFAM" id="SSF48230">
    <property type="entry name" value="Chondroitin AC/alginate lyase"/>
    <property type="match status" value="1"/>
</dbReference>